<evidence type="ECO:0000313" key="2">
    <source>
        <dbReference type="Proteomes" id="UP000676478"/>
    </source>
</evidence>
<reference evidence="1" key="2">
    <citation type="submission" date="2022-09" db="EMBL/GenBank/DDBJ databases">
        <title>Genome-inferred correspondence between phylogeny and metabolic traits in the wild Drosophila gut microbiome.</title>
        <authorList>
            <person name="Bueno E."/>
            <person name="Blow F."/>
            <person name="Douglas A.E."/>
        </authorList>
    </citation>
    <scope>NUCLEOTIDE SEQUENCE</scope>
    <source>
        <strain evidence="1">Dm-2019-70</strain>
    </source>
</reference>
<organism evidence="1 2">
    <name type="scientific">Levilactobacillus brevis</name>
    <name type="common">Lactobacillus brevis</name>
    <dbReference type="NCBI Taxonomy" id="1580"/>
    <lineage>
        <taxon>Bacteria</taxon>
        <taxon>Bacillati</taxon>
        <taxon>Bacillota</taxon>
        <taxon>Bacilli</taxon>
        <taxon>Lactobacillales</taxon>
        <taxon>Lactobacillaceae</taxon>
        <taxon>Levilactobacillus</taxon>
    </lineage>
</organism>
<dbReference type="RefSeq" id="WP_211756744.1">
    <property type="nucleotide sequence ID" value="NZ_JAERKF010000017.1"/>
</dbReference>
<comment type="caution">
    <text evidence="1">The sequence shown here is derived from an EMBL/GenBank/DDBJ whole genome shotgun (WGS) entry which is preliminary data.</text>
</comment>
<sequence>MLFDTLDSALADIDKSSDYNLDRLIRNYDIDCRYEYLPNDIHGYSMPLTRTMFINNSLEFPDLVKAHELIHCLIDDSAEPLIESSYVSNSKIEGRADHGALYLMIKEYITLTGIEPEDFNVLNFCNQCRVPAKYVFQSANAAESALDITIPDSTLYR</sequence>
<name>A0AA41JUA9_LEVBR</name>
<protein>
    <recommendedName>
        <fullName evidence="3">IrrE N-terminal-like domain-containing protein</fullName>
    </recommendedName>
</protein>
<evidence type="ECO:0008006" key="3">
    <source>
        <dbReference type="Google" id="ProtNLM"/>
    </source>
</evidence>
<proteinExistence type="predicted"/>
<accession>A0AA41JUA9</accession>
<dbReference type="EMBL" id="JAERKF010000017">
    <property type="protein sequence ID" value="MBS1011483.1"/>
    <property type="molecule type" value="Genomic_DNA"/>
</dbReference>
<reference evidence="1" key="1">
    <citation type="submission" date="2020-12" db="EMBL/GenBank/DDBJ databases">
        <authorList>
            <person name="Mcmullen J.G."/>
        </authorList>
    </citation>
    <scope>NUCLEOTIDE SEQUENCE</scope>
    <source>
        <strain evidence="1">Dm-2019-70</strain>
    </source>
</reference>
<evidence type="ECO:0000313" key="1">
    <source>
        <dbReference type="EMBL" id="MBS1011483.1"/>
    </source>
</evidence>
<dbReference type="Proteomes" id="UP000676478">
    <property type="component" value="Unassembled WGS sequence"/>
</dbReference>
<gene>
    <name evidence="1" type="ORF">JK167_11685</name>
</gene>
<dbReference type="AlphaFoldDB" id="A0AA41JUA9"/>